<dbReference type="GO" id="GO:0060090">
    <property type="term" value="F:molecular adaptor activity"/>
    <property type="evidence" value="ECO:0007669"/>
    <property type="project" value="TreeGrafter"/>
</dbReference>
<dbReference type="InterPro" id="IPR029018">
    <property type="entry name" value="Hex-like_dom2"/>
</dbReference>
<evidence type="ECO:0000256" key="1">
    <source>
        <dbReference type="ARBA" id="ARBA00004123"/>
    </source>
</evidence>
<evidence type="ECO:0000313" key="18">
    <source>
        <dbReference type="Proteomes" id="UP001383192"/>
    </source>
</evidence>
<name>A0AAW0CYW2_9AGAR</name>
<feature type="region of interest" description="Disordered" evidence="9">
    <location>
        <begin position="1032"/>
        <end position="1061"/>
    </location>
</feature>
<feature type="domain" description="CCR4-NOT transcription complex subunit 1-like NOT1 connector" evidence="16">
    <location>
        <begin position="2464"/>
        <end position="2646"/>
    </location>
</feature>
<dbReference type="Pfam" id="PF16418">
    <property type="entry name" value="CNOT1_HEAT"/>
    <property type="match status" value="1"/>
</dbReference>
<dbReference type="Gene3D" id="1.25.40.790">
    <property type="match status" value="1"/>
</dbReference>
<dbReference type="InterPro" id="IPR055454">
    <property type="entry name" value="CNOT1-like_NOT1_connector"/>
</dbReference>
<dbReference type="InterPro" id="IPR038535">
    <property type="entry name" value="CNOT1_TTP_bind_sf"/>
</dbReference>
<comment type="subcellular location">
    <subcellularLocation>
        <location evidence="1">Nucleus</location>
    </subcellularLocation>
</comment>
<dbReference type="PANTHER" id="PTHR13162">
    <property type="entry name" value="CCR4-NOT TRANSCRIPTION COMPLEX"/>
    <property type="match status" value="1"/>
</dbReference>
<dbReference type="InterPro" id="IPR041437">
    <property type="entry name" value="GH115_C"/>
</dbReference>
<dbReference type="PANTHER" id="PTHR13162:SF8">
    <property type="entry name" value="CCR4-NOT TRANSCRIPTION COMPLEX SUBUNIT 1"/>
    <property type="match status" value="1"/>
</dbReference>
<feature type="domain" description="CCR4-NOT transcription complex subunit 1 TTP binding" evidence="13">
    <location>
        <begin position="1724"/>
        <end position="1881"/>
    </location>
</feature>
<protein>
    <recommendedName>
        <fullName evidence="8">General negative regulator of transcription subunit 1</fullName>
    </recommendedName>
</protein>
<gene>
    <name evidence="17" type="primary">CDC39</name>
    <name evidence="17" type="ORF">VNI00_008394</name>
</gene>
<dbReference type="InterPro" id="IPR042301">
    <property type="entry name" value="GH115_sf"/>
</dbReference>
<evidence type="ECO:0000259" key="14">
    <source>
        <dbReference type="Pfam" id="PF16418"/>
    </source>
</evidence>
<dbReference type="Gene3D" id="3.20.20.520">
    <property type="entry name" value="Glycosyl hydrolase family 115"/>
    <property type="match status" value="1"/>
</dbReference>
<evidence type="ECO:0000259" key="10">
    <source>
        <dbReference type="Pfam" id="PF04054"/>
    </source>
</evidence>
<dbReference type="GO" id="GO:0016787">
    <property type="term" value="F:hydrolase activity"/>
    <property type="evidence" value="ECO:0007669"/>
    <property type="project" value="UniProtKB-KW"/>
</dbReference>
<evidence type="ECO:0000256" key="2">
    <source>
        <dbReference type="ARBA" id="ARBA00022491"/>
    </source>
</evidence>
<dbReference type="GO" id="GO:0000932">
    <property type="term" value="C:P-body"/>
    <property type="evidence" value="ECO:0007669"/>
    <property type="project" value="TreeGrafter"/>
</dbReference>
<dbReference type="Proteomes" id="UP001383192">
    <property type="component" value="Unassembled WGS sequence"/>
</dbReference>
<keyword evidence="6" id="KW-0539">Nucleus</keyword>
<dbReference type="GO" id="GO:0005634">
    <property type="term" value="C:nucleus"/>
    <property type="evidence" value="ECO:0007669"/>
    <property type="project" value="UniProtKB-SubCell"/>
</dbReference>
<feature type="domain" description="CCR4-Not complex component Not1 C-terminal" evidence="10">
    <location>
        <begin position="2813"/>
        <end position="3168"/>
    </location>
</feature>
<dbReference type="EMBL" id="JAYKXP010000028">
    <property type="protein sequence ID" value="KAK7043782.1"/>
    <property type="molecule type" value="Genomic_DNA"/>
</dbReference>
<dbReference type="CDD" id="cd20710">
    <property type="entry name" value="NOT1_connector"/>
    <property type="match status" value="1"/>
</dbReference>
<dbReference type="Pfam" id="PF17829">
    <property type="entry name" value="GH115_C"/>
    <property type="match status" value="1"/>
</dbReference>
<dbReference type="GO" id="GO:0000289">
    <property type="term" value="P:nuclear-transcribed mRNA poly(A) tail shortening"/>
    <property type="evidence" value="ECO:0007669"/>
    <property type="project" value="UniProtKB-ARBA"/>
</dbReference>
<feature type="domain" description="Gylcosyl hydrolase 115 C-terminal" evidence="15">
    <location>
        <begin position="839"/>
        <end position="1014"/>
    </location>
</feature>
<evidence type="ECO:0000256" key="6">
    <source>
        <dbReference type="ARBA" id="ARBA00023242"/>
    </source>
</evidence>
<keyword evidence="2" id="KW-0678">Repressor</keyword>
<evidence type="ECO:0000259" key="11">
    <source>
        <dbReference type="Pfam" id="PF12842"/>
    </source>
</evidence>
<comment type="caution">
    <text evidence="17">The sequence shown here is derived from an EMBL/GenBank/DDBJ whole genome shotgun (WGS) entry which is preliminary data.</text>
</comment>
<keyword evidence="4" id="KW-0805">Transcription regulation</keyword>
<evidence type="ECO:0000256" key="9">
    <source>
        <dbReference type="SAM" id="MobiDB-lite"/>
    </source>
</evidence>
<feature type="domain" description="CCR4-NOT transcription complex subunit 1 HEAT repeat" evidence="14">
    <location>
        <begin position="1535"/>
        <end position="1679"/>
    </location>
</feature>
<sequence length="3175" mass="355193">MFNTLETWAILLLGSGAFFANALFEPRIITFNPSPDGLKLDEVPTIIVDAQDFSGVHIAAEALAKDFEHVTGVERDTNTPPIFRYDGAASHISNASGASNGTAIIIGSISNSTLVGSLIDAGMLNVSAIEGQWESFSSSVIDNLGDAFPASRALVIVGSDKRGTIFGTYTLSEQLGVSPWYWWADVPIPRRTDPIYALPTTTVHGPPSVKYRGLFLNDESPALNSWVQNKLKTKNGKFTTEFYKPLFELLLRMKANYLWPAMWPSFPPPGNSFFVDDPENQATADEYGIVMSTSHHEPMQRATNEWLVSGQGDWIWEENKDNITAYFREGIERAKACGVGDTGCESYVTIGMRADADGPLAGSDPMAILTEVIAEQREIFADVYGNETGINQVWALYKEVQELYEQGLRVPDDVMLLFSDDNSGNIRRLPTEEENQRSGGIGVYYHQEYVGGPRSYKWMNTNCLAKTAFQLSTARQRGADRLWIINVGDLKPMETPLSMIMTMAYNASAVSVSSLPDFLRAYAAREFSTISEEEQQEVANLLLGHSRLMGLRRHEHVESTTFSLLHDYDAERFIGEWDSLLSRAENINSSLDQAWRPAFFQLVLHPIKASRTYFALKIAQERNSQYGTQRRTSTNDLAQQALDLFDADYDLQLEYHSMLDGKWEYLMRQTHYGFTSDWRPPYRDALVGLSFVQKRQDSIPAVGQMGVSVQGTLGPFPGLFNEGSDLANPSQGELVQTVTLPTMDPYGVNLRWFDIYARGSVEIEWNAQADADWIKLTAGSGQLHEGSWDQRVELSIDWDNVPEGFNATTLVHINATNGDYERVHIPVMKVQIPEGYSDGFVQGDGSVTMEAAHFTGKGGEIDGVEYAEVPYLSRSINGSGAVGLSPVTTNLSSLGPWLEYKFYWLSGAEDANVTAMLYFTMALDTDPYKPMSYSVTLDKESPGEAQRLIPATDSAGDLPSGWEVAVEDLVWKRSVNLGKLSAGEHILRYWADKGETLLEKIEIGKGTSSYLGGPLLTQLLRLSLAQPATIAPSKAAVGPTRRSLTPSSSSRTSSHMDNTQNSTNINTIVKAQIVFLLSTLTEDNFERNQLEIRSLSEQHGLETYLHFIRRLIVHSQSRINQNTSQNQSPSVYDPSSTLTFRLLLQEIQRLARDPFLAERFRDGVDKGEGEIFRHFDLIRFLDRVSLRPLERLIIAASFVATPTRKDLASQATTIIKNDFEEAVLSLCHNPSFDHADLSPSQVSQLMSHLLSGPPPEAPILDQAQRQALIVAVQAKYGHETAAPILQRIFPHLSIPAGTSLVQLLLQLGPEITSDPDLVRALLARFNITDATPPTDEQVIEIISTLSRKAAEGAVLCDVPALIRALSSFQSSVNWANVIRSFDQPDRLGVDTATLKLLIAILLNSPRDVENHAVTGFWSIWSNSLYQLRLLDALLSLPADTFNFVHLPGQRIVTLDDVVIASPTIKSLAANVQGHTWNSLDLFEVLVRLADSDSLDVRNVVREMLDKAIKISAELVHMGLLQVPDAPWNEIRLEYSRKLLAMFLAGHTNHQLVFMRIWQVDPTYLSNAFRDFYQENQLNITRILDVAQDLKILEALLEVRPFAFALDLASLASRREYLNLDKWLMDNVAAHGSEFLHAVLLFLEEKMQFEKTMRTADPQPESRTMSLGVNTITIILRMLRNSQAHLTEEDKQFWNDVKNHCLQVYPRLMSMLPGADTEPGYTVVSYPPEIETEVDGMYRQMYDESTTIDDVIATLVRYKESTNPREHEILACMLHFLFDEYKFFQSSYPARELAMTGYLFGSLVQHKLVDYIPLGIAIRYILDALDCPPETNLFRFGLQALARFETRLPEWRPLCEALARNQNLAEARPDLIAYLRNHLASTTDTPGAGIDIRAPASSAENPPFTAIRPDPVDGEIEEPPEELSDKILFIINNLAPSNFNAKLAEMKELFVDEYSRWFANYLVDQRVSTEPNNHSLYLRFLDALDRAPLNRFILHETFVKSVNVLNSERALQFGSERTTLKNVGSWLGSITLARDQPIKHKNISFKDLLVEGYESGRSMVAIPFVCKVLEACSRSKVFRPPNPWLMAVMSLLAELYFFADLKLNYKFEIEVLCTSLDIDLDSVEPSAILRNRPLGDSMAGPLPDYVEDINALPIGGYDPAAGPHVTQSESQQVIGLAPASPSDHTRELGPLIEAILSNLERSVQISRQLSPLDNNPTFRRAIQFAVYRSVRDIISPVVERSVTIAGISTRELVAKDFATEPNDEKMRKAGHAMAQKLAGSLALVTCKEPLKANLASNMRTLLMDQGFMEVAQQPSLIEIIVSDNLDLACAAIEKAAMDRAVSDVDEGFAAAYDARRRHRESRPGQHFWDASTPPSTFSLSLPDPLRIKSSGVSAVQASVYDAFGPRKDATANTSAFGGSRPGSTVPPPNIAGLYTPSPAPPEVLANQSLLEQQEAMEQFQAYARDLEALVTQIPIQSLTALPPNHDVRYLVRNILNLADSYPERVPLLMSQKIVQLMYKTSTNLGREVFVALLDQLCHSFEDVAKEAITWLLFAEDERKWNIPVTFTLLRSGLINITPLDQQLAKMLFLNPRENLMDYVSGLIRECLSTDPPVATQNQFHYSIELLGNLAASGKANDAVTALLDDLRGVRRPTVETPAIRQPSTKPGVESVREKLFISFQSWVSIYQRSHSPEKNFVQFVTNLTRLGFGKEDEVSLLFFRVCAESSVSSYMKCIATGDYAHAFQQLDAMSRLVVLMIKYHGDASGQNEQMKVHYLTKILSIFVLVLANLHEEQGPQFQQKPFFRFFSSLINDFHAIEASLGTAAYFHLLICISDAFSSLQPTHFPGFSFSWMCLISHRLFMPKLLLSENREGWSAFHKLLLSLFKFLAPFLKDADLQPAARDLYRGTLRLLLVLLHDFPEFLSEYYFTLCDAIPARCIQLRNIILSAFPRTIVLPDPHLRNMALDSIPEMGPIPPILSDFTSTLKNSDIRGHLDQYLLGRGAPSFLASLKDRLRYLGSNEEADGYNLSLINCLVMYIGVSSVAQAKARNGSSVFAASEPGVVAIQYLATSLDVEGQHHLLSAIVLHLRYPNAHTHWFSTLLLHLFMEVKDDTFREVMTKVLLERFIVHRPHPWGALVTFIELLRNQKYDFWSKDFIRIAPEVTMLLESVATSIFQP</sequence>
<organism evidence="17 18">
    <name type="scientific">Paramarasmius palmivorus</name>
    <dbReference type="NCBI Taxonomy" id="297713"/>
    <lineage>
        <taxon>Eukaryota</taxon>
        <taxon>Fungi</taxon>
        <taxon>Dikarya</taxon>
        <taxon>Basidiomycota</taxon>
        <taxon>Agaricomycotina</taxon>
        <taxon>Agaricomycetes</taxon>
        <taxon>Agaricomycetidae</taxon>
        <taxon>Agaricales</taxon>
        <taxon>Marasmiineae</taxon>
        <taxon>Marasmiaceae</taxon>
        <taxon>Paramarasmius</taxon>
    </lineage>
</organism>
<dbReference type="Pfam" id="PF16415">
    <property type="entry name" value="CNOT1_CAF1_bind"/>
    <property type="match status" value="1"/>
</dbReference>
<dbReference type="InterPro" id="IPR031924">
    <property type="entry name" value="GH115"/>
</dbReference>
<dbReference type="InterPro" id="IPR007196">
    <property type="entry name" value="CCR4-Not_Not1_C"/>
</dbReference>
<dbReference type="Pfam" id="PF25097">
    <property type="entry name" value="ARM_Cnot1"/>
    <property type="match status" value="1"/>
</dbReference>
<evidence type="ECO:0000256" key="7">
    <source>
        <dbReference type="ARBA" id="ARBA00059181"/>
    </source>
</evidence>
<evidence type="ECO:0000259" key="13">
    <source>
        <dbReference type="Pfam" id="PF16417"/>
    </source>
</evidence>
<dbReference type="Gene3D" id="1.25.40.840">
    <property type="entry name" value="CCR4-NOT transcription complex subunit 1 TTP binding domain"/>
    <property type="match status" value="1"/>
</dbReference>
<dbReference type="Pfam" id="PF12842">
    <property type="entry name" value="DUF3819"/>
    <property type="match status" value="1"/>
</dbReference>
<evidence type="ECO:0000259" key="12">
    <source>
        <dbReference type="Pfam" id="PF16415"/>
    </source>
</evidence>
<evidence type="ECO:0000256" key="3">
    <source>
        <dbReference type="ARBA" id="ARBA00022801"/>
    </source>
</evidence>
<dbReference type="Gene3D" id="1.25.40.180">
    <property type="match status" value="1"/>
</dbReference>
<dbReference type="Pfam" id="PF04054">
    <property type="entry name" value="Not1"/>
    <property type="match status" value="1"/>
</dbReference>
<dbReference type="FunFam" id="1.25.40.180:FF:000012">
    <property type="entry name" value="Ccr4-Not transcription complex subunit"/>
    <property type="match status" value="1"/>
</dbReference>
<dbReference type="GO" id="GO:0017148">
    <property type="term" value="P:negative regulation of translation"/>
    <property type="evidence" value="ECO:0007669"/>
    <property type="project" value="InterPro"/>
</dbReference>
<evidence type="ECO:0000256" key="5">
    <source>
        <dbReference type="ARBA" id="ARBA00023163"/>
    </source>
</evidence>
<evidence type="ECO:0000256" key="8">
    <source>
        <dbReference type="ARBA" id="ARBA00074459"/>
    </source>
</evidence>
<comment type="function">
    <text evidence="7">Acts as a component of the CCR4-NOT core complex, which in the nucleus seems to be a general transcription factor, and in the cytoplasm the major mRNA deadenylase involved in mRNA turnover. The NOT protein subcomplex negatively regulates the basal and activated transcription of many genes. Preferentially affects TC-type TATA element-dependent transcription. Could directly or indirectly inhibit component(s) of the general transcription machinery.</text>
</comment>
<dbReference type="Gene3D" id="3.30.379.10">
    <property type="entry name" value="Chitobiase/beta-hexosaminidase domain 2-like"/>
    <property type="match status" value="1"/>
</dbReference>
<feature type="domain" description="CCR4-NOT transcription complex subunit 1 CAF1-binding" evidence="12">
    <location>
        <begin position="1915"/>
        <end position="2132"/>
    </location>
</feature>
<dbReference type="GO" id="GO:0030015">
    <property type="term" value="C:CCR4-NOT core complex"/>
    <property type="evidence" value="ECO:0007669"/>
    <property type="project" value="InterPro"/>
</dbReference>
<keyword evidence="3" id="KW-0378">Hydrolase</keyword>
<feature type="domain" description="CCR4-NOT transcription complex subunit 1" evidence="11">
    <location>
        <begin position="2215"/>
        <end position="2358"/>
    </location>
</feature>
<dbReference type="InterPro" id="IPR040398">
    <property type="entry name" value="Not1"/>
</dbReference>
<proteinExistence type="predicted"/>
<keyword evidence="5" id="KW-0804">Transcription</keyword>
<dbReference type="InterPro" id="IPR032191">
    <property type="entry name" value="CNOT1_CAF1_bind"/>
</dbReference>
<keyword evidence="18" id="KW-1185">Reference proteome</keyword>
<dbReference type="Gene3D" id="1.20.58.2150">
    <property type="match status" value="1"/>
</dbReference>
<dbReference type="InterPro" id="IPR024557">
    <property type="entry name" value="CNOT1_dom_4"/>
</dbReference>
<dbReference type="Pfam" id="PF16417">
    <property type="entry name" value="CNOT1_TTP_bind"/>
    <property type="match status" value="1"/>
</dbReference>
<dbReference type="InterPro" id="IPR032193">
    <property type="entry name" value="CNOT1_TTP_bind"/>
</dbReference>
<dbReference type="Gene3D" id="2.60.120.1620">
    <property type="match status" value="1"/>
</dbReference>
<evidence type="ECO:0000259" key="15">
    <source>
        <dbReference type="Pfam" id="PF17829"/>
    </source>
</evidence>
<accession>A0AAW0CYW2</accession>
<evidence type="ECO:0000259" key="16">
    <source>
        <dbReference type="Pfam" id="PF25097"/>
    </source>
</evidence>
<feature type="compositionally biased region" description="Low complexity" evidence="9">
    <location>
        <begin position="1039"/>
        <end position="1053"/>
    </location>
</feature>
<evidence type="ECO:0000256" key="4">
    <source>
        <dbReference type="ARBA" id="ARBA00023015"/>
    </source>
</evidence>
<dbReference type="InterPro" id="IPR032194">
    <property type="entry name" value="CNOT1_HEAT"/>
</dbReference>
<dbReference type="Gene3D" id="1.25.40.800">
    <property type="match status" value="1"/>
</dbReference>
<evidence type="ECO:0000313" key="17">
    <source>
        <dbReference type="EMBL" id="KAK7043782.1"/>
    </source>
</evidence>
<dbReference type="Pfam" id="PF15979">
    <property type="entry name" value="Glyco_hydro_115"/>
    <property type="match status" value="1"/>
</dbReference>
<reference evidence="17 18" key="1">
    <citation type="submission" date="2024-01" db="EMBL/GenBank/DDBJ databases">
        <title>A draft genome for a cacao thread blight-causing isolate of Paramarasmius palmivorus.</title>
        <authorList>
            <person name="Baruah I.K."/>
            <person name="Bukari Y."/>
            <person name="Amoako-Attah I."/>
            <person name="Meinhardt L.W."/>
            <person name="Bailey B.A."/>
            <person name="Cohen S.P."/>
        </authorList>
    </citation>
    <scope>NUCLEOTIDE SEQUENCE [LARGE SCALE GENOMIC DNA]</scope>
    <source>
        <strain evidence="17 18">GH-12</strain>
    </source>
</reference>